<dbReference type="PANTHER" id="PTHR36108:SF13">
    <property type="entry name" value="COLOSSIN-B-RELATED"/>
    <property type="match status" value="1"/>
</dbReference>
<evidence type="ECO:0000259" key="7">
    <source>
        <dbReference type="Pfam" id="PF05737"/>
    </source>
</evidence>
<organism evidence="10 11">
    <name type="scientific">Eisenbergiella tayi</name>
    <dbReference type="NCBI Taxonomy" id="1432052"/>
    <lineage>
        <taxon>Bacteria</taxon>
        <taxon>Bacillati</taxon>
        <taxon>Bacillota</taxon>
        <taxon>Clostridia</taxon>
        <taxon>Lachnospirales</taxon>
        <taxon>Lachnospiraceae</taxon>
        <taxon>Eisenbergiella</taxon>
    </lineage>
</organism>
<dbReference type="Proteomes" id="UP000095003">
    <property type="component" value="Unassembled WGS sequence"/>
</dbReference>
<dbReference type="InterPro" id="IPR055382">
    <property type="entry name" value="DUF7601"/>
</dbReference>
<keyword evidence="2" id="KW-0964">Secreted</keyword>
<dbReference type="InterPro" id="IPR008456">
    <property type="entry name" value="Collagen-bd_dom"/>
</dbReference>
<feature type="transmembrane region" description="Helical" evidence="5">
    <location>
        <begin position="1402"/>
        <end position="1423"/>
    </location>
</feature>
<evidence type="ECO:0000256" key="2">
    <source>
        <dbReference type="ARBA" id="ARBA00022525"/>
    </source>
</evidence>
<comment type="similarity">
    <text evidence="1">Belongs to the serine-aspartate repeat-containing protein (SDr) family.</text>
</comment>
<dbReference type="EMBL" id="MCGI01000002">
    <property type="protein sequence ID" value="ODM11846.1"/>
    <property type="molecule type" value="Genomic_DNA"/>
</dbReference>
<evidence type="ECO:0000313" key="11">
    <source>
        <dbReference type="Proteomes" id="UP000095003"/>
    </source>
</evidence>
<sequence>MKSGSHNKGHKNKRWELLSLALAFFLFFSSGIVKAEEASSEKSVSGNNGPAVTETEEETEEETGGTEEAAETENVDETEETDETDGTQETEEETDNMLKGSSKQTVTRNGGEDKTNLINGDLSAIVSQDGGTVDPDGELSSLKTIHIKYQMDRIPVAGDDNIDEHADDTYIKGGDYVLLPIPQELEVTGGYVDELWTTNGVKIGDVTLYDDGGSSYIKIIFNGELDNPGLFRVSAYYEANMKYAPDPADKAPGRYNISILGDNYYVVVPEKELVITGKKTGEADQGNKVVNWKIRVKAAEKEGGADGDLSGYIWSDDLDSVGAYVAGSFFVGKAENGSDKQPVADSKVFDSAENTLTYEFEWEKASSGDTCEGERWLFFQTEIPADKLESTGEQKITNKAIVSKGQEKVLELPAEVKFVRTWISKEGAAENEYNGGVYDPSNRKIKWTITVNQVEETITDAKITDTLPEGLELDTNSVTKKIGDGGVNPVSGVDISYSSNSRYLSISLGNITEKVTVTFETKVTDTSQSVEVKIFSNKAALEFGSSSYASNEAKVSIGINALSKREGSSNYDAASHTLSWKVTADVKGQSYNALWIMEVLVYGDQDSLSALNINNILSSTGLSNDEKVACEKMIQDKKAGYYQKFAAGSFSTSSAIQYRVVTLQNNGKAIADVLIVTGSSGGFTPTENNSFEFKTVVTNPDYYASNKETTISNTVVLWDGASEVRTASGNQKIQSNMLSKEMLGRNAVSEIEQNIQNYSAVNSSSTADSFDYIDKSVVYRLYVNENNIADVTAETTPDGTALGKFEISDELPKGWDFRTLAGEKFLLYKAIGKNAYEQVTDSSAFLNVSNSTVNGKNGITFTFNELKGSYVILLKAGPNEDTAKEYFSKNAEYEPQNQAALKNNNLSTAVSVNAKPKIKSEILSKKVLNGNSSIGELTWEVLYCPYGMSRDGQVEITDILPTGVDLRTDATGKLIMENNITIEKLTMLSDGTCSGNESITPTAANFRYDSATRTITFIPPDKEEAYRLRYVTDITGTIGQISNKAQLSGLGTQPEKAEQRYNIDATSAGAVLTRSGWIKITKKDGTNPLQGAEFTLFSKESGAEIRKAASGSDGTLMLKALPAGEYILRETQAPSGYNLSGLSYQVVVENGSGTPVTKIDGGGNEIEVQNYRQGTVGSLTVKKQVAGNDGETGREFTFTLSLKNADTNSVQGSYSYIKGGSQTGTLSDGDTFTLRHGQALTIFDLPKDITYEVQEQDYSSEGYAVSRSNGTGTITADTETIVTFVNTRNRTEENNHGDNGNSGGSGGDASPASVLPQETQTQPPVIPAAGFGGMIDFRVGSVPDPSLQDSPSVIRVWKEDGSLLGEYTRYQKPDGTYEYRNAYGEVLGEWAMGQTTGDTAPVILYVSLAIAAVIVLVLFLFFSRKKKKQDKHR</sequence>
<feature type="domain" description="SpaA-like prealbumin fold" evidence="8">
    <location>
        <begin position="1076"/>
        <end position="1155"/>
    </location>
</feature>
<feature type="domain" description="Collagen binding" evidence="7">
    <location>
        <begin position="435"/>
        <end position="542"/>
    </location>
</feature>
<feature type="signal peptide" evidence="6">
    <location>
        <begin position="1"/>
        <end position="35"/>
    </location>
</feature>
<dbReference type="SUPFAM" id="SSF49478">
    <property type="entry name" value="Cna protein B-type domain"/>
    <property type="match status" value="1"/>
</dbReference>
<evidence type="ECO:0000256" key="5">
    <source>
        <dbReference type="SAM" id="Phobius"/>
    </source>
</evidence>
<dbReference type="InterPro" id="IPR041033">
    <property type="entry name" value="SpaA_PFL_dom_1"/>
</dbReference>
<dbReference type="RefSeq" id="WP_069157029.1">
    <property type="nucleotide sequence ID" value="NZ_DBFYTC010000210.1"/>
</dbReference>
<dbReference type="PANTHER" id="PTHR36108">
    <property type="entry name" value="COLOSSIN-B-RELATED"/>
    <property type="match status" value="1"/>
</dbReference>
<name>A0A1E3AUH4_9FIRM</name>
<accession>A0A1E3AUH4</accession>
<dbReference type="PATRIC" id="fig|1432052.3.peg.2715"/>
<evidence type="ECO:0000259" key="8">
    <source>
        <dbReference type="Pfam" id="PF17802"/>
    </source>
</evidence>
<protein>
    <submittedName>
        <fullName evidence="10">Cna protein B-type domain protein</fullName>
    </submittedName>
</protein>
<feature type="region of interest" description="Disordered" evidence="4">
    <location>
        <begin position="36"/>
        <end position="117"/>
    </location>
</feature>
<evidence type="ECO:0000256" key="1">
    <source>
        <dbReference type="ARBA" id="ARBA00007257"/>
    </source>
</evidence>
<keyword evidence="5" id="KW-1133">Transmembrane helix</keyword>
<dbReference type="InterPro" id="IPR008966">
    <property type="entry name" value="Adhesion_dom_sf"/>
</dbReference>
<reference evidence="10 11" key="1">
    <citation type="submission" date="2016-07" db="EMBL/GenBank/DDBJ databases">
        <title>Characterization of isolates of Eisenbergiella tayi derived from blood cultures, using whole genome sequencing.</title>
        <authorList>
            <person name="Burdz T."/>
            <person name="Wiebe D."/>
            <person name="Huynh C."/>
            <person name="Bernard K."/>
        </authorList>
    </citation>
    <scope>NUCLEOTIDE SEQUENCE [LARGE SCALE GENOMIC DNA]</scope>
    <source>
        <strain evidence="10 11">NML 120489</strain>
    </source>
</reference>
<comment type="caution">
    <text evidence="10">The sequence shown here is derived from an EMBL/GenBank/DDBJ whole genome shotgun (WGS) entry which is preliminary data.</text>
</comment>
<dbReference type="Pfam" id="PF24547">
    <property type="entry name" value="DUF7601"/>
    <property type="match status" value="1"/>
</dbReference>
<dbReference type="GO" id="GO:0005518">
    <property type="term" value="F:collagen binding"/>
    <property type="evidence" value="ECO:0007669"/>
    <property type="project" value="InterPro"/>
</dbReference>
<evidence type="ECO:0000313" key="10">
    <source>
        <dbReference type="EMBL" id="ODM11846.1"/>
    </source>
</evidence>
<gene>
    <name evidence="10" type="ORF">BEH84_02461</name>
</gene>
<keyword evidence="3 6" id="KW-0732">Signal</keyword>
<dbReference type="InterPro" id="IPR013783">
    <property type="entry name" value="Ig-like_fold"/>
</dbReference>
<feature type="compositionally biased region" description="Polar residues" evidence="4">
    <location>
        <begin position="99"/>
        <end position="108"/>
    </location>
</feature>
<keyword evidence="5" id="KW-0812">Transmembrane</keyword>
<dbReference type="Pfam" id="PF05737">
    <property type="entry name" value="Collagen_bind"/>
    <property type="match status" value="1"/>
</dbReference>
<feature type="chain" id="PRO_5009123228" evidence="6">
    <location>
        <begin position="36"/>
        <end position="1433"/>
    </location>
</feature>
<dbReference type="SUPFAM" id="SSF49401">
    <property type="entry name" value="Bacterial adhesins"/>
    <property type="match status" value="1"/>
</dbReference>
<evidence type="ECO:0000256" key="4">
    <source>
        <dbReference type="SAM" id="MobiDB-lite"/>
    </source>
</evidence>
<feature type="compositionally biased region" description="Acidic residues" evidence="4">
    <location>
        <begin position="54"/>
        <end position="95"/>
    </location>
</feature>
<keyword evidence="5" id="KW-0472">Membrane</keyword>
<feature type="domain" description="DUF7601" evidence="9">
    <location>
        <begin position="1177"/>
        <end position="1288"/>
    </location>
</feature>
<evidence type="ECO:0000256" key="3">
    <source>
        <dbReference type="ARBA" id="ARBA00022729"/>
    </source>
</evidence>
<dbReference type="Gene3D" id="2.60.40.740">
    <property type="match status" value="1"/>
</dbReference>
<proteinExistence type="inferred from homology"/>
<dbReference type="Gene3D" id="2.60.40.10">
    <property type="entry name" value="Immunoglobulins"/>
    <property type="match status" value="1"/>
</dbReference>
<evidence type="ECO:0000259" key="9">
    <source>
        <dbReference type="Pfam" id="PF24547"/>
    </source>
</evidence>
<feature type="region of interest" description="Disordered" evidence="4">
    <location>
        <begin position="1287"/>
        <end position="1326"/>
    </location>
</feature>
<dbReference type="Gene3D" id="2.60.40.1140">
    <property type="entry name" value="Collagen-binding surface protein Cna, B-type domain"/>
    <property type="match status" value="1"/>
</dbReference>
<evidence type="ECO:0000256" key="6">
    <source>
        <dbReference type="SAM" id="SignalP"/>
    </source>
</evidence>
<dbReference type="Pfam" id="PF17802">
    <property type="entry name" value="SpaA"/>
    <property type="match status" value="1"/>
</dbReference>